<dbReference type="Gene3D" id="3.30.559.10">
    <property type="entry name" value="Chloramphenicol acetyltransferase-like domain"/>
    <property type="match status" value="2"/>
</dbReference>
<comment type="similarity">
    <text evidence="1">Belongs to the plant acyltransferase family.</text>
</comment>
<dbReference type="PANTHER" id="PTHR31642">
    <property type="entry name" value="TRICHOTHECENE 3-O-ACETYLTRANSFERASE"/>
    <property type="match status" value="1"/>
</dbReference>
<comment type="caution">
    <text evidence="2">The sequence shown here is derived from an EMBL/GenBank/DDBJ whole genome shotgun (WGS) entry which is preliminary data.</text>
</comment>
<accession>A0A4U5QHF9</accession>
<dbReference type="STRING" id="43335.A0A4U5QHF9"/>
<proteinExistence type="inferred from homology"/>
<reference evidence="2" key="1">
    <citation type="submission" date="2018-10" db="EMBL/GenBank/DDBJ databases">
        <title>Population genomic analysis revealed the cold adaptation of white poplar.</title>
        <authorList>
            <person name="Liu Y.-J."/>
        </authorList>
    </citation>
    <scope>NUCLEOTIDE SEQUENCE [LARGE SCALE GENOMIC DNA]</scope>
    <source>
        <strain evidence="2">PAL-ZL1</strain>
    </source>
</reference>
<dbReference type="GO" id="GO:0016747">
    <property type="term" value="F:acyltransferase activity, transferring groups other than amino-acyl groups"/>
    <property type="evidence" value="ECO:0007669"/>
    <property type="project" value="TreeGrafter"/>
</dbReference>
<dbReference type="AlphaFoldDB" id="A0A4U5QHF9"/>
<evidence type="ECO:0000256" key="1">
    <source>
        <dbReference type="ARBA" id="ARBA00009861"/>
    </source>
</evidence>
<protein>
    <submittedName>
        <fullName evidence="2">Protein ECERIFERUM 26-like</fullName>
    </submittedName>
</protein>
<dbReference type="InterPro" id="IPR023213">
    <property type="entry name" value="CAT-like_dom_sf"/>
</dbReference>
<dbReference type="Pfam" id="PF02458">
    <property type="entry name" value="Transferase"/>
    <property type="match status" value="1"/>
</dbReference>
<name>A0A4U5QHF9_POPAL</name>
<evidence type="ECO:0000313" key="2">
    <source>
        <dbReference type="EMBL" id="TKS07985.1"/>
    </source>
</evidence>
<dbReference type="PANTHER" id="PTHR31642:SF115">
    <property type="entry name" value="PROTEIN ECERIFERUM 26-LIKE"/>
    <property type="match status" value="1"/>
</dbReference>
<dbReference type="EMBL" id="RCHU01000306">
    <property type="protein sequence ID" value="TKS07985.1"/>
    <property type="molecule type" value="Genomic_DNA"/>
</dbReference>
<organism evidence="2">
    <name type="scientific">Populus alba</name>
    <name type="common">White poplar</name>
    <dbReference type="NCBI Taxonomy" id="43335"/>
    <lineage>
        <taxon>Eukaryota</taxon>
        <taxon>Viridiplantae</taxon>
        <taxon>Streptophyta</taxon>
        <taxon>Embryophyta</taxon>
        <taxon>Tracheophyta</taxon>
        <taxon>Spermatophyta</taxon>
        <taxon>Magnoliopsida</taxon>
        <taxon>eudicotyledons</taxon>
        <taxon>Gunneridae</taxon>
        <taxon>Pentapetalae</taxon>
        <taxon>rosids</taxon>
        <taxon>fabids</taxon>
        <taxon>Malpighiales</taxon>
        <taxon>Salicaceae</taxon>
        <taxon>Saliceae</taxon>
        <taxon>Populus</taxon>
    </lineage>
</organism>
<sequence length="444" mass="49080">MVSCREDPNLVYDIKLLSAAPGRLTGSDVIHELSGMDLAMKLSYLKGVYFFNSQACQGLTIMQIKGSMFYWLNDYYTVCGRFQRTEAGRPYMKCNDCGVRIVEARCSKTVDEWLETRDCSLDNLLIYHSPIGPELFFSPSLYMQVTKFKCGGMSLGISWAHIIGDVYSASECLNSWGQFLAGLKSYGPLKLTKSPTGLAHSRSPSVGTKEPVSLKRVDPVGDLWVTANNCQMETFSFHLSASQVSQLHSRIRGQSGIAKIPFFESLCAIMWQCIAKAKDGLEPKVVTLCKKDPSNPKDGILSNSQIISSVKADSSVVDADLKELATLLVDQATEENSQIEEAVEKDNGVFDYVVYGANLTLVDLEEANFYGLEWNGHKPEAVHYSIQGVGDEGAVMVLPWPKDSGTDGNIGRIVVVTLPENEVVKLRFELRKNGLILEDDYKAD</sequence>
<gene>
    <name evidence="2" type="ORF">D5086_0000106350</name>
</gene>
<dbReference type="InterPro" id="IPR050317">
    <property type="entry name" value="Plant_Fungal_Acyltransferase"/>
</dbReference>